<dbReference type="SUPFAM" id="SSF82549">
    <property type="entry name" value="DAK1/DegV-like"/>
    <property type="match status" value="1"/>
</dbReference>
<protein>
    <submittedName>
        <fullName evidence="2">DAK2 domain/DegV family protein</fullName>
    </submittedName>
</protein>
<dbReference type="PANTHER" id="PTHR33434">
    <property type="entry name" value="DEGV DOMAIN-CONTAINING PROTEIN DR_1986-RELATED"/>
    <property type="match status" value="1"/>
</dbReference>
<name>A0A0M6X0P6_9FIRM</name>
<dbReference type="Proteomes" id="UP000049979">
    <property type="component" value="Unassembled WGS sequence"/>
</dbReference>
<dbReference type="Gene3D" id="3.40.50.10440">
    <property type="entry name" value="Dihydroxyacetone kinase, domain 1"/>
    <property type="match status" value="1"/>
</dbReference>
<dbReference type="Pfam" id="PF02645">
    <property type="entry name" value="DegV"/>
    <property type="match status" value="1"/>
</dbReference>
<reference evidence="3" key="1">
    <citation type="submission" date="2015-05" db="EMBL/GenBank/DDBJ databases">
        <authorList>
            <consortium name="Pathogen Informatics"/>
        </authorList>
    </citation>
    <scope>NUCLEOTIDE SEQUENCE [LARGE SCALE GENOMIC DNA]</scope>
    <source>
        <strain evidence="3">M72</strain>
    </source>
</reference>
<dbReference type="STRING" id="301302.ERS852420_01101"/>
<dbReference type="Gene3D" id="3.30.1180.10">
    <property type="match status" value="1"/>
</dbReference>
<dbReference type="AlphaFoldDB" id="A0A0M6X0P6"/>
<dbReference type="Gene3D" id="2.20.28.50">
    <property type="entry name" value="degv family protein"/>
    <property type="match status" value="1"/>
</dbReference>
<evidence type="ECO:0000256" key="1">
    <source>
        <dbReference type="ARBA" id="ARBA00023121"/>
    </source>
</evidence>
<dbReference type="PANTHER" id="PTHR33434:SF2">
    <property type="entry name" value="FATTY ACID-BINDING PROTEIN TM_1468"/>
    <property type="match status" value="1"/>
</dbReference>
<sequence>MSQYKIVIDSCGELPEDLKADGHFCTVPLLLDVDGYQITDDETFNQRDFLQRVKACIHSPKSSCPSPERYMRAYEGEAEHVYVVTLSGKLSGSYNSAVLAADLYHEEHEDSKQIHVFNSKSASIGETLIGLKIQELEESGASFEEIVTEVESYISSMNTFFVIETLETLRKAGRLSGLKAFVANTLNIKPVMGSTKEGTIQQLGQARGMKKALSKMVEDMFKVTKNCENRVLAISHCNCPERAQFVKDTIEKVAKFKKIVIVNTAGVSSMYANEGGVILSV</sequence>
<keyword evidence="3" id="KW-1185">Reference proteome</keyword>
<dbReference type="EMBL" id="CVRR01000071">
    <property type="protein sequence ID" value="CRL42623.1"/>
    <property type="molecule type" value="Genomic_DNA"/>
</dbReference>
<accession>A0A0M6X0P6</accession>
<dbReference type="OrthoDB" id="2138472at2"/>
<dbReference type="InterPro" id="IPR003797">
    <property type="entry name" value="DegV"/>
</dbReference>
<gene>
    <name evidence="2" type="ORF">M72_16171</name>
</gene>
<dbReference type="PROSITE" id="PS51482">
    <property type="entry name" value="DEGV"/>
    <property type="match status" value="1"/>
</dbReference>
<evidence type="ECO:0000313" key="2">
    <source>
        <dbReference type="EMBL" id="CRL42623.1"/>
    </source>
</evidence>
<proteinExistence type="predicted"/>
<dbReference type="RefSeq" id="WP_055068747.1">
    <property type="nucleotide sequence ID" value="NZ_CP173697.1"/>
</dbReference>
<keyword evidence="1" id="KW-0446">Lipid-binding</keyword>
<dbReference type="NCBIfam" id="TIGR00762">
    <property type="entry name" value="DegV"/>
    <property type="match status" value="1"/>
</dbReference>
<dbReference type="GO" id="GO:0008289">
    <property type="term" value="F:lipid binding"/>
    <property type="evidence" value="ECO:0007669"/>
    <property type="project" value="UniProtKB-KW"/>
</dbReference>
<organism evidence="2 3">
    <name type="scientific">Roseburia faecis</name>
    <dbReference type="NCBI Taxonomy" id="301302"/>
    <lineage>
        <taxon>Bacteria</taxon>
        <taxon>Bacillati</taxon>
        <taxon>Bacillota</taxon>
        <taxon>Clostridia</taxon>
        <taxon>Lachnospirales</taxon>
        <taxon>Lachnospiraceae</taxon>
        <taxon>Roseburia</taxon>
    </lineage>
</organism>
<evidence type="ECO:0000313" key="3">
    <source>
        <dbReference type="Proteomes" id="UP000049979"/>
    </source>
</evidence>
<dbReference type="InterPro" id="IPR050270">
    <property type="entry name" value="DegV_domain_contain"/>
</dbReference>
<dbReference type="InterPro" id="IPR043168">
    <property type="entry name" value="DegV_C"/>
</dbReference>